<feature type="chain" id="PRO_5001494998" evidence="2">
    <location>
        <begin position="18"/>
        <end position="284"/>
    </location>
</feature>
<evidence type="ECO:0000256" key="2">
    <source>
        <dbReference type="SAM" id="SignalP"/>
    </source>
</evidence>
<feature type="region of interest" description="Disordered" evidence="1">
    <location>
        <begin position="195"/>
        <end position="254"/>
    </location>
</feature>
<feature type="signal peptide" evidence="2">
    <location>
        <begin position="1"/>
        <end position="17"/>
    </location>
</feature>
<dbReference type="OrthoDB" id="5846776at2759"/>
<gene>
    <name evidence="3" type="primary">Acey_s0463.g1905</name>
    <name evidence="3" type="synonym">Acey-Y47A7.2</name>
    <name evidence="3" type="ORF">Y032_0463g1905</name>
</gene>
<organism evidence="3 4">
    <name type="scientific">Ancylostoma ceylanicum</name>
    <dbReference type="NCBI Taxonomy" id="53326"/>
    <lineage>
        <taxon>Eukaryota</taxon>
        <taxon>Metazoa</taxon>
        <taxon>Ecdysozoa</taxon>
        <taxon>Nematoda</taxon>
        <taxon>Chromadorea</taxon>
        <taxon>Rhabditida</taxon>
        <taxon>Rhabditina</taxon>
        <taxon>Rhabditomorpha</taxon>
        <taxon>Strongyloidea</taxon>
        <taxon>Ancylostomatidae</taxon>
        <taxon>Ancylostomatinae</taxon>
        <taxon>Ancylostoma</taxon>
    </lineage>
</organism>
<accession>A0A016WX08</accession>
<comment type="caution">
    <text evidence="3">The sequence shown here is derived from an EMBL/GenBank/DDBJ whole genome shotgun (WGS) entry which is preliminary data.</text>
</comment>
<sequence>MSRLVALLLLIVAGCQAKRNSTEAPNFCIEFAECMAKANQKSAECLSENTTAIAATGKRICEGAVELHLQLQALYDEKNQDVESCVREKADDALTLSPRKTDRCKTALKKTKRALSFDPAERRQKRKEKKERKEKPKSCSREAKRMRWQCARIAKCCSVAKDCNADATQREEIVEKKRELKKLYATCHGPDFKKKRLNRKEEKEDDDKSKEKKEKKEKPDKKQQKEQKKTSKQNDKSEESPVKKRAAPMKSKALDEVINTSLIVRLTPDSQASFEARFARIAPM</sequence>
<reference evidence="4" key="1">
    <citation type="journal article" date="2015" name="Nat. Genet.">
        <title>The genome and transcriptome of the zoonotic hookworm Ancylostoma ceylanicum identify infection-specific gene families.</title>
        <authorList>
            <person name="Schwarz E.M."/>
            <person name="Hu Y."/>
            <person name="Antoshechkin I."/>
            <person name="Miller M.M."/>
            <person name="Sternberg P.W."/>
            <person name="Aroian R.V."/>
        </authorList>
    </citation>
    <scope>NUCLEOTIDE SEQUENCE</scope>
    <source>
        <strain evidence="4">HY135</strain>
    </source>
</reference>
<evidence type="ECO:0000313" key="3">
    <source>
        <dbReference type="EMBL" id="EYC44364.1"/>
    </source>
</evidence>
<evidence type="ECO:0000313" key="4">
    <source>
        <dbReference type="Proteomes" id="UP000024635"/>
    </source>
</evidence>
<evidence type="ECO:0000256" key="1">
    <source>
        <dbReference type="SAM" id="MobiDB-lite"/>
    </source>
</evidence>
<dbReference type="EMBL" id="JARK01000063">
    <property type="protein sequence ID" value="EYC44364.1"/>
    <property type="molecule type" value="Genomic_DNA"/>
</dbReference>
<keyword evidence="2" id="KW-0732">Signal</keyword>
<dbReference type="PROSITE" id="PS51257">
    <property type="entry name" value="PROKAR_LIPOPROTEIN"/>
    <property type="match status" value="1"/>
</dbReference>
<dbReference type="AlphaFoldDB" id="A0A016WX08"/>
<name>A0A016WX08_9BILA</name>
<protein>
    <submittedName>
        <fullName evidence="3">Uncharacterized protein</fullName>
    </submittedName>
</protein>
<feature type="compositionally biased region" description="Basic and acidic residues" evidence="1">
    <location>
        <begin position="131"/>
        <end position="141"/>
    </location>
</feature>
<dbReference type="Proteomes" id="UP000024635">
    <property type="component" value="Unassembled WGS sequence"/>
</dbReference>
<feature type="compositionally biased region" description="Basic and acidic residues" evidence="1">
    <location>
        <begin position="199"/>
        <end position="242"/>
    </location>
</feature>
<proteinExistence type="predicted"/>
<feature type="region of interest" description="Disordered" evidence="1">
    <location>
        <begin position="115"/>
        <end position="141"/>
    </location>
</feature>
<keyword evidence="4" id="KW-1185">Reference proteome</keyword>